<feature type="compositionally biased region" description="Polar residues" evidence="1">
    <location>
        <begin position="210"/>
        <end position="224"/>
    </location>
</feature>
<evidence type="ECO:0000313" key="2">
    <source>
        <dbReference type="EMBL" id="CAH1114273.1"/>
    </source>
</evidence>
<dbReference type="OrthoDB" id="6732935at2759"/>
<accession>A0A9P0DCK6</accession>
<feature type="compositionally biased region" description="Basic and acidic residues" evidence="1">
    <location>
        <begin position="200"/>
        <end position="209"/>
    </location>
</feature>
<feature type="compositionally biased region" description="Basic residues" evidence="1">
    <location>
        <begin position="174"/>
        <end position="184"/>
    </location>
</feature>
<sequence length="346" mass="39619">MADTVDNKNQHEVLYCPEEADWEGYVKYHDINYDWGDILALKRAKKKAGLWNDYKKPPTPNSNAHLIYNHRFLKIPNLNPSLYNNNYSLLNNDLASQKKLLHRMEETYWTNWKPSKHRSPETTVKIRRPKPQPEDREFHCEEDPGRQLIDFFARANFSTSTVSADDHTFNIRPKTCRPKPKTKKAGSPFPLILPEEKKNETRTVIEETSRVSTPLSNGNRTYSVRSDDDCRRTTAISLTLSQQPSHISIPPDSDDEGSTTKIKTFRHIDSLVLSRRRQDEPKEHFQQPKCIKLYKNKPKGGTYPLKPLAKKDTSARGSFRLAAPGSPILVTGSSFGAGSCRRGSRI</sequence>
<protein>
    <submittedName>
        <fullName evidence="2">Uncharacterized protein</fullName>
    </submittedName>
</protein>
<keyword evidence="3" id="KW-1185">Reference proteome</keyword>
<gene>
    <name evidence="2" type="ORF">PSYICH_LOCUS14269</name>
</gene>
<dbReference type="AlphaFoldDB" id="A0A9P0DCK6"/>
<evidence type="ECO:0000256" key="1">
    <source>
        <dbReference type="SAM" id="MobiDB-lite"/>
    </source>
</evidence>
<reference evidence="2" key="1">
    <citation type="submission" date="2022-01" db="EMBL/GenBank/DDBJ databases">
        <authorList>
            <person name="King R."/>
        </authorList>
    </citation>
    <scope>NUCLEOTIDE SEQUENCE</scope>
</reference>
<dbReference type="Proteomes" id="UP001153636">
    <property type="component" value="Chromosome 8"/>
</dbReference>
<feature type="region of interest" description="Disordered" evidence="1">
    <location>
        <begin position="171"/>
        <end position="190"/>
    </location>
</feature>
<dbReference type="EMBL" id="OV651820">
    <property type="protein sequence ID" value="CAH1114273.1"/>
    <property type="molecule type" value="Genomic_DNA"/>
</dbReference>
<name>A0A9P0DCK6_9CUCU</name>
<feature type="region of interest" description="Disordered" evidence="1">
    <location>
        <begin position="120"/>
        <end position="139"/>
    </location>
</feature>
<feature type="region of interest" description="Disordered" evidence="1">
    <location>
        <begin position="200"/>
        <end position="228"/>
    </location>
</feature>
<evidence type="ECO:0000313" key="3">
    <source>
        <dbReference type="Proteomes" id="UP001153636"/>
    </source>
</evidence>
<proteinExistence type="predicted"/>
<organism evidence="2 3">
    <name type="scientific">Psylliodes chrysocephalus</name>
    <dbReference type="NCBI Taxonomy" id="3402493"/>
    <lineage>
        <taxon>Eukaryota</taxon>
        <taxon>Metazoa</taxon>
        <taxon>Ecdysozoa</taxon>
        <taxon>Arthropoda</taxon>
        <taxon>Hexapoda</taxon>
        <taxon>Insecta</taxon>
        <taxon>Pterygota</taxon>
        <taxon>Neoptera</taxon>
        <taxon>Endopterygota</taxon>
        <taxon>Coleoptera</taxon>
        <taxon>Polyphaga</taxon>
        <taxon>Cucujiformia</taxon>
        <taxon>Chrysomeloidea</taxon>
        <taxon>Chrysomelidae</taxon>
        <taxon>Galerucinae</taxon>
        <taxon>Alticini</taxon>
        <taxon>Psylliodes</taxon>
    </lineage>
</organism>